<dbReference type="Pfam" id="PF24883">
    <property type="entry name" value="NPHP3_N"/>
    <property type="match status" value="1"/>
</dbReference>
<dbReference type="AlphaFoldDB" id="A0A067T6L3"/>
<evidence type="ECO:0000256" key="1">
    <source>
        <dbReference type="ARBA" id="ARBA00022737"/>
    </source>
</evidence>
<name>A0A067T6L3_GALM3</name>
<proteinExistence type="predicted"/>
<dbReference type="EMBL" id="KL142375">
    <property type="protein sequence ID" value="KDR77952.1"/>
    <property type="molecule type" value="Genomic_DNA"/>
</dbReference>
<dbReference type="OrthoDB" id="3248304at2759"/>
<accession>A0A067T6L3</accession>
<gene>
    <name evidence="3" type="ORF">GALMADRAFT_244920</name>
</gene>
<sequence length="386" mass="42456">MHQGLTKVHVVIIPTLYSDFISHLTASWTWQHLFLLLSTTPRHPSLTELTSFPMSMPAPDPRAVVSSNGNMLIAGGTFSNVVINNPPNNNVLRTMKESFEPHVALDATHDTNRADNPRCYPGTRAAVLQALEDWARSAEGSNLSPILWLFGPAQVGKSAIAGSFAAAQAKEGRLAASFFFPRGLRTTTNGNEGEDLERKLVPTVAFQLPFSIPELQPYIARAVENNPFIFHQSAETQVEQLVVAPVLFLARTSHAFRVPRTIVIDGLDKCCDEAAQKRILAIIADTAPRLAGRIKFLIVSRPEHHITTAFNLSALKSITHPMDLMDDVTGFEEIKAAHAEHEITADPLVKELQLELKYRGSFGCARVALDLSRSGRAINKVPIFFL</sequence>
<reference evidence="4" key="1">
    <citation type="journal article" date="2014" name="Proc. Natl. Acad. Sci. U.S.A.">
        <title>Extensive sampling of basidiomycete genomes demonstrates inadequacy of the white-rot/brown-rot paradigm for wood decay fungi.</title>
        <authorList>
            <person name="Riley R."/>
            <person name="Salamov A.A."/>
            <person name="Brown D.W."/>
            <person name="Nagy L.G."/>
            <person name="Floudas D."/>
            <person name="Held B.W."/>
            <person name="Levasseur A."/>
            <person name="Lombard V."/>
            <person name="Morin E."/>
            <person name="Otillar R."/>
            <person name="Lindquist E.A."/>
            <person name="Sun H."/>
            <person name="LaButti K.M."/>
            <person name="Schmutz J."/>
            <person name="Jabbour D."/>
            <person name="Luo H."/>
            <person name="Baker S.E."/>
            <person name="Pisabarro A.G."/>
            <person name="Walton J.D."/>
            <person name="Blanchette R.A."/>
            <person name="Henrissat B."/>
            <person name="Martin F."/>
            <person name="Cullen D."/>
            <person name="Hibbett D.S."/>
            <person name="Grigoriev I.V."/>
        </authorList>
    </citation>
    <scope>NUCLEOTIDE SEQUENCE [LARGE SCALE GENOMIC DNA]</scope>
    <source>
        <strain evidence="4">CBS 339.88</strain>
    </source>
</reference>
<dbReference type="Proteomes" id="UP000027222">
    <property type="component" value="Unassembled WGS sequence"/>
</dbReference>
<protein>
    <recommendedName>
        <fullName evidence="2">Nephrocystin 3-like N-terminal domain-containing protein</fullName>
    </recommendedName>
</protein>
<organism evidence="3 4">
    <name type="scientific">Galerina marginata (strain CBS 339.88)</name>
    <dbReference type="NCBI Taxonomy" id="685588"/>
    <lineage>
        <taxon>Eukaryota</taxon>
        <taxon>Fungi</taxon>
        <taxon>Dikarya</taxon>
        <taxon>Basidiomycota</taxon>
        <taxon>Agaricomycotina</taxon>
        <taxon>Agaricomycetes</taxon>
        <taxon>Agaricomycetidae</taxon>
        <taxon>Agaricales</taxon>
        <taxon>Agaricineae</taxon>
        <taxon>Strophariaceae</taxon>
        <taxon>Galerina</taxon>
    </lineage>
</organism>
<keyword evidence="4" id="KW-1185">Reference proteome</keyword>
<feature type="domain" description="Nephrocystin 3-like N-terminal" evidence="2">
    <location>
        <begin position="131"/>
        <end position="301"/>
    </location>
</feature>
<evidence type="ECO:0000313" key="3">
    <source>
        <dbReference type="EMBL" id="KDR77952.1"/>
    </source>
</evidence>
<evidence type="ECO:0000313" key="4">
    <source>
        <dbReference type="Proteomes" id="UP000027222"/>
    </source>
</evidence>
<dbReference type="InterPro" id="IPR056884">
    <property type="entry name" value="NPHP3-like_N"/>
</dbReference>
<evidence type="ECO:0000259" key="2">
    <source>
        <dbReference type="Pfam" id="PF24883"/>
    </source>
</evidence>
<keyword evidence="1" id="KW-0677">Repeat</keyword>
<dbReference type="HOGENOM" id="CLU_000288_6_10_1"/>